<evidence type="ECO:0000256" key="8">
    <source>
        <dbReference type="ARBA" id="ARBA00023326"/>
    </source>
</evidence>
<keyword evidence="7" id="KW-0961">Cell wall biogenesis/degradation</keyword>
<keyword evidence="8" id="KW-0624">Polysaccharide degradation</keyword>
<evidence type="ECO:0000259" key="11">
    <source>
        <dbReference type="PROSITE" id="PS50022"/>
    </source>
</evidence>
<evidence type="ECO:0000256" key="10">
    <source>
        <dbReference type="SAM" id="SignalP"/>
    </source>
</evidence>
<dbReference type="InterPro" id="IPR005200">
    <property type="entry name" value="Endo-beta-glucanase"/>
</dbReference>
<evidence type="ECO:0000256" key="1">
    <source>
        <dbReference type="ARBA" id="ARBA00000382"/>
    </source>
</evidence>
<accession>A0A9D1LMQ9</accession>
<evidence type="ECO:0000256" key="7">
    <source>
        <dbReference type="ARBA" id="ARBA00023316"/>
    </source>
</evidence>
<feature type="region of interest" description="Disordered" evidence="9">
    <location>
        <begin position="22"/>
        <end position="62"/>
    </location>
</feature>
<feature type="chain" id="PRO_5039401032" description="glucan endo-1,3-beta-D-glucosidase" evidence="10">
    <location>
        <begin position="24"/>
        <end position="1400"/>
    </location>
</feature>
<comment type="similarity">
    <text evidence="2">Belongs to the glycosyl hydrolase 81 family.</text>
</comment>
<dbReference type="SUPFAM" id="SSF49785">
    <property type="entry name" value="Galactose-binding domain-like"/>
    <property type="match status" value="2"/>
</dbReference>
<dbReference type="EMBL" id="DVMV01000003">
    <property type="protein sequence ID" value="HIU44698.1"/>
    <property type="molecule type" value="Genomic_DNA"/>
</dbReference>
<dbReference type="Gene3D" id="2.60.40.10">
    <property type="entry name" value="Immunoglobulins"/>
    <property type="match status" value="1"/>
</dbReference>
<dbReference type="Pfam" id="PF00754">
    <property type="entry name" value="F5_F8_type_C"/>
    <property type="match status" value="1"/>
</dbReference>
<dbReference type="InterPro" id="IPR013783">
    <property type="entry name" value="Ig-like_fold"/>
</dbReference>
<comment type="caution">
    <text evidence="12">The sequence shown here is derived from an EMBL/GenBank/DDBJ whole genome shotgun (WGS) entry which is preliminary data.</text>
</comment>
<dbReference type="InterPro" id="IPR032179">
    <property type="entry name" value="Cry22Aa_Ig-like"/>
</dbReference>
<keyword evidence="5" id="KW-0119">Carbohydrate metabolism</keyword>
<evidence type="ECO:0000256" key="2">
    <source>
        <dbReference type="ARBA" id="ARBA00010730"/>
    </source>
</evidence>
<dbReference type="GO" id="GO:0071555">
    <property type="term" value="P:cell wall organization"/>
    <property type="evidence" value="ECO:0007669"/>
    <property type="project" value="UniProtKB-KW"/>
</dbReference>
<name>A0A9D1LMQ9_9FIRM</name>
<dbReference type="PANTHER" id="PTHR31983">
    <property type="entry name" value="ENDO-1,3(4)-BETA-GLUCANASE 1"/>
    <property type="match status" value="1"/>
</dbReference>
<dbReference type="Gene3D" id="2.70.98.30">
    <property type="entry name" value="Golgi alpha-mannosidase II, domain 4"/>
    <property type="match status" value="1"/>
</dbReference>
<dbReference type="Pfam" id="PF17652">
    <property type="entry name" value="Glyco_hydro81C"/>
    <property type="match status" value="1"/>
</dbReference>
<evidence type="ECO:0000256" key="4">
    <source>
        <dbReference type="ARBA" id="ARBA00022801"/>
    </source>
</evidence>
<dbReference type="GO" id="GO:0000272">
    <property type="term" value="P:polysaccharide catabolic process"/>
    <property type="evidence" value="ECO:0007669"/>
    <property type="project" value="UniProtKB-KW"/>
</dbReference>
<sequence>MKKTALLLLSSACLLLSACSKEASSSSPSSSDSSSSEQSSSSSTSSNSEEPTYPGEVTYSLTGVEDGSYPQGRFFDPYFGVKATSSEGEDVTSELTVYGNVDYGTPGEYTLTYDLFGDLAERHITIVEDPDFGKEDEPYIYSSSTPYVISTGRPVSGEYKDSSYASYITDGDMSTRYESPWEEGPFDLIIDLGAELPFTSIKLYFENASAKAYDISVSEDGKSYATLLSKDGLAYGARTDSWDVDGYGRYVKITLRSRNMEAYGYSLYEVEVYGTRGLAIPTQDYPDLFSGSEISDEQWVKSDFGTYVDIDKVDISYSDWVSAQKADIYGETASGEVLLASTESSQTSFSFGKTAVSSITIKLHSRPLNSKNYRINLLTVSCEGTNLNLNDAALSCSDSEEGHGVDNVLSDYNTFWGSPVDPLSQYGQVFDLGKETKIGDVDLLWNSNYGKVYDVYFVCALDELVSAEPVYRELSGYSTLKTISVYRTGRYLVIKDYSNPNENMFQLSGISIHSALPNGGIVDYAIGELPVGRKVEVGGGSYYTGDPAAMQTARGIGYASESLSGKAIDSNSWWNSLLINNFGHANYMNPLRAKFTSDGLMLSNPGPGYFESTWKRSQQVSGAYDFTISPSSVSNPVTTVLDYDDFGVKVSYGDGKYDSMVASLYQGATAVYAYFASKSVDISSSYELNAYSLDGKRLSAGELASDSIVISMEADVGYENDLQDGVNPIKYETHYWLLSLPEGSSIDYSPDGVCITLGSGNYLSASALPELSAASTYQQHAYAFLGQGHTYYQVDGQDVNAQYVYAANAVRDGYSAYPILTMLPHQHKCSSTPTTDYSYQTIRGTMKAYIGDRFATHDVFPGIVPTYDEPTDPTYSHAEMVGLLQQYDERTDGNLLSADAYWQGKSLHPLAQAVYQADALGEAALRDSFLSKIRSIFEDWLSYDGEGDSEYLYYDSAWGTMYYATSEFGANYNLADHHFTYGYFAMALTPLFEFDEEARSLYEDMARLIVLDYMNYTDDESMFCRFRNFDFFPGHSWAGGYADSDSGNNQESASESLSGYASAYELSMVLGDEQMRDAAIYCYTTELSAIKQYWFDYDGDSFGDTYPYHVAGQIYGGTNFYGTFFNGDPTYIYGIQWLPSAEYLSGYAYGEEEAKKLEELYDHYVEEEEEWTGHAAEDGYQHILFALIAFFDPDRALQKYQDRFDEISGNSEVFNVYYMIHALKSKGVKDPSITAKGDAACSIYAKSGESSAVVWNPSSEDKTVVFYQGGEAIGEVTIAPHTLTSVSPFGESTASDRIETSAPFTLDDAYASEANDGSVTYRFKLNLLSPGYIHLLVINATDADAEVTAAIGELNYSGSLSVPPDTNADLLIRPRVVGGGFVELSLTVPDGLLVLGIYFA</sequence>
<dbReference type="PROSITE" id="PS52008">
    <property type="entry name" value="GH81"/>
    <property type="match status" value="1"/>
</dbReference>
<dbReference type="EC" id="3.2.1.39" evidence="3"/>
<evidence type="ECO:0000256" key="5">
    <source>
        <dbReference type="ARBA" id="ARBA00023277"/>
    </source>
</evidence>
<evidence type="ECO:0000256" key="3">
    <source>
        <dbReference type="ARBA" id="ARBA00012780"/>
    </source>
</evidence>
<proteinExistence type="inferred from homology"/>
<keyword evidence="6" id="KW-0326">Glycosidase</keyword>
<dbReference type="InterPro" id="IPR008979">
    <property type="entry name" value="Galactose-bd-like_sf"/>
</dbReference>
<dbReference type="Gene3D" id="2.60.120.260">
    <property type="entry name" value="Galactose-binding domain-like"/>
    <property type="match status" value="2"/>
</dbReference>
<keyword evidence="10" id="KW-0732">Signal</keyword>
<dbReference type="Pfam" id="PF16403">
    <property type="entry name" value="Bact_surface_Ig-like"/>
    <property type="match status" value="1"/>
</dbReference>
<evidence type="ECO:0000313" key="13">
    <source>
        <dbReference type="Proteomes" id="UP000824070"/>
    </source>
</evidence>
<evidence type="ECO:0000313" key="12">
    <source>
        <dbReference type="EMBL" id="HIU44698.1"/>
    </source>
</evidence>
<keyword evidence="4" id="KW-0378">Hydrolase</keyword>
<dbReference type="Proteomes" id="UP000824070">
    <property type="component" value="Unassembled WGS sequence"/>
</dbReference>
<dbReference type="PANTHER" id="PTHR31983:SF0">
    <property type="entry name" value="GLUCAN ENDO-1,3-BETA-D-GLUCOSIDASE 2"/>
    <property type="match status" value="1"/>
</dbReference>
<dbReference type="PROSITE" id="PS51257">
    <property type="entry name" value="PROKAR_LIPOPROTEIN"/>
    <property type="match status" value="1"/>
</dbReference>
<dbReference type="GO" id="GO:0042973">
    <property type="term" value="F:glucan endo-1,3-beta-D-glucosidase activity"/>
    <property type="evidence" value="ECO:0007669"/>
    <property type="project" value="UniProtKB-EC"/>
</dbReference>
<reference evidence="12" key="1">
    <citation type="submission" date="2020-10" db="EMBL/GenBank/DDBJ databases">
        <authorList>
            <person name="Gilroy R."/>
        </authorList>
    </citation>
    <scope>NUCLEOTIDE SEQUENCE</scope>
    <source>
        <strain evidence="12">ChiGjej1B1-22543</strain>
    </source>
</reference>
<feature type="domain" description="F5/8 type C" evidence="11">
    <location>
        <begin position="127"/>
        <end position="275"/>
    </location>
</feature>
<organism evidence="12 13">
    <name type="scientific">Candidatus Alloenteromonas pullicola</name>
    <dbReference type="NCBI Taxonomy" id="2840784"/>
    <lineage>
        <taxon>Bacteria</taxon>
        <taxon>Bacillati</taxon>
        <taxon>Bacillota</taxon>
        <taxon>Bacillota incertae sedis</taxon>
        <taxon>Candidatus Alloenteromonas</taxon>
    </lineage>
</organism>
<dbReference type="PROSITE" id="PS50022">
    <property type="entry name" value="FA58C_3"/>
    <property type="match status" value="1"/>
</dbReference>
<protein>
    <recommendedName>
        <fullName evidence="3">glucan endo-1,3-beta-D-glucosidase</fullName>
        <ecNumber evidence="3">3.2.1.39</ecNumber>
    </recommendedName>
</protein>
<evidence type="ECO:0000256" key="6">
    <source>
        <dbReference type="ARBA" id="ARBA00023295"/>
    </source>
</evidence>
<feature type="compositionally biased region" description="Low complexity" evidence="9">
    <location>
        <begin position="22"/>
        <end position="50"/>
    </location>
</feature>
<dbReference type="GO" id="GO:0052861">
    <property type="term" value="F:endo-1,3(4)-beta-glucanase activity"/>
    <property type="evidence" value="ECO:0007669"/>
    <property type="project" value="InterPro"/>
</dbReference>
<feature type="signal peptide" evidence="10">
    <location>
        <begin position="1"/>
        <end position="23"/>
    </location>
</feature>
<comment type="catalytic activity">
    <reaction evidence="1">
        <text>Hydrolysis of (1-&gt;3)-beta-D-glucosidic linkages in (1-&gt;3)-beta-D-glucans.</text>
        <dbReference type="EC" id="3.2.1.39"/>
    </reaction>
</comment>
<reference evidence="12" key="2">
    <citation type="journal article" date="2021" name="PeerJ">
        <title>Extensive microbial diversity within the chicken gut microbiome revealed by metagenomics and culture.</title>
        <authorList>
            <person name="Gilroy R."/>
            <person name="Ravi A."/>
            <person name="Getino M."/>
            <person name="Pursley I."/>
            <person name="Horton D.L."/>
            <person name="Alikhan N.F."/>
            <person name="Baker D."/>
            <person name="Gharbi K."/>
            <person name="Hall N."/>
            <person name="Watson M."/>
            <person name="Adriaenssens E.M."/>
            <person name="Foster-Nyarko E."/>
            <person name="Jarju S."/>
            <person name="Secka A."/>
            <person name="Antonio M."/>
            <person name="Oren A."/>
            <person name="Chaudhuri R.R."/>
            <person name="La Ragione R."/>
            <person name="Hildebrand F."/>
            <person name="Pallen M.J."/>
        </authorList>
    </citation>
    <scope>NUCLEOTIDE SEQUENCE</scope>
    <source>
        <strain evidence="12">ChiGjej1B1-22543</strain>
    </source>
</reference>
<dbReference type="InterPro" id="IPR040720">
    <property type="entry name" value="GH81_C"/>
</dbReference>
<dbReference type="InterPro" id="IPR000421">
    <property type="entry name" value="FA58C"/>
</dbReference>
<gene>
    <name evidence="12" type="ORF">IAC52_00140</name>
</gene>
<evidence type="ECO:0000256" key="9">
    <source>
        <dbReference type="SAM" id="MobiDB-lite"/>
    </source>
</evidence>